<feature type="compositionally biased region" description="Pro residues" evidence="3">
    <location>
        <begin position="183"/>
        <end position="200"/>
    </location>
</feature>
<evidence type="ECO:0000256" key="4">
    <source>
        <dbReference type="SAM" id="SignalP"/>
    </source>
</evidence>
<feature type="compositionally biased region" description="Basic and acidic residues" evidence="3">
    <location>
        <begin position="124"/>
        <end position="135"/>
    </location>
</feature>
<accession>A0A8D8UB20</accession>
<dbReference type="EMBL" id="HBUF01652580">
    <property type="protein sequence ID" value="CAG6787209.1"/>
    <property type="molecule type" value="Transcribed_RNA"/>
</dbReference>
<sequence>MSSIFLQVFCGCAVLSILSSTVSSQYPAAKPPSATYGAPGIPQGGGGGYGGAPPPAPGGKPGAGGESSEPEPFSFNYQVKDEASGNDFGHKADSADGKLVQGEYNVQLPDGRKQIVTYTADENGYKADVKYEGEARPAPAGPAPQPGGGRPGGARPGGAPAPGGSYGPPPSGPAPAAPSGGYGPPPSTGFRPPPAAPAPAPSGGGSKGNFPSGYPSGGGGGPVKGSGGFGGY</sequence>
<dbReference type="Pfam" id="PF00379">
    <property type="entry name" value="Chitin_bind_4"/>
    <property type="match status" value="1"/>
</dbReference>
<organism evidence="5">
    <name type="scientific">Cacopsylla melanoneura</name>
    <dbReference type="NCBI Taxonomy" id="428564"/>
    <lineage>
        <taxon>Eukaryota</taxon>
        <taxon>Metazoa</taxon>
        <taxon>Ecdysozoa</taxon>
        <taxon>Arthropoda</taxon>
        <taxon>Hexapoda</taxon>
        <taxon>Insecta</taxon>
        <taxon>Pterygota</taxon>
        <taxon>Neoptera</taxon>
        <taxon>Paraneoptera</taxon>
        <taxon>Hemiptera</taxon>
        <taxon>Sternorrhyncha</taxon>
        <taxon>Psylloidea</taxon>
        <taxon>Psyllidae</taxon>
        <taxon>Psyllinae</taxon>
        <taxon>Cacopsylla</taxon>
    </lineage>
</organism>
<feature type="signal peptide" evidence="4">
    <location>
        <begin position="1"/>
        <end position="24"/>
    </location>
</feature>
<dbReference type="EMBL" id="HBUF01049936">
    <property type="protein sequence ID" value="CAG6621333.1"/>
    <property type="molecule type" value="Transcribed_RNA"/>
</dbReference>
<evidence type="ECO:0000313" key="5">
    <source>
        <dbReference type="EMBL" id="CAG6700661.1"/>
    </source>
</evidence>
<dbReference type="EMBL" id="HBUF01291125">
    <property type="protein sequence ID" value="CAG6689252.1"/>
    <property type="molecule type" value="Transcribed_RNA"/>
</dbReference>
<feature type="compositionally biased region" description="Gly residues" evidence="3">
    <location>
        <begin position="146"/>
        <end position="166"/>
    </location>
</feature>
<dbReference type="InterPro" id="IPR031311">
    <property type="entry name" value="CHIT_BIND_RR_consensus"/>
</dbReference>
<reference evidence="5" key="1">
    <citation type="submission" date="2021-05" db="EMBL/GenBank/DDBJ databases">
        <authorList>
            <person name="Alioto T."/>
            <person name="Alioto T."/>
            <person name="Gomez Garrido J."/>
        </authorList>
    </citation>
    <scope>NUCLEOTIDE SEQUENCE</scope>
</reference>
<keyword evidence="1 2" id="KW-0193">Cuticle</keyword>
<dbReference type="EMBL" id="HBUF01291129">
    <property type="protein sequence ID" value="CAG6689267.1"/>
    <property type="molecule type" value="Transcribed_RNA"/>
</dbReference>
<dbReference type="EMBL" id="HBUF01049935">
    <property type="protein sequence ID" value="CAG6621331.1"/>
    <property type="molecule type" value="Transcribed_RNA"/>
</dbReference>
<feature type="compositionally biased region" description="Gly residues" evidence="3">
    <location>
        <begin position="215"/>
        <end position="232"/>
    </location>
</feature>
<dbReference type="PRINTS" id="PR00947">
    <property type="entry name" value="CUTICLE"/>
</dbReference>
<dbReference type="PANTHER" id="PTHR12236">
    <property type="entry name" value="STRUCTURAL CONTITUENT OF CUTICLE"/>
    <property type="match status" value="1"/>
</dbReference>
<dbReference type="InterPro" id="IPR051217">
    <property type="entry name" value="Insect_Cuticle_Struc_Prot"/>
</dbReference>
<dbReference type="EMBL" id="HBUF01339503">
    <property type="protein sequence ID" value="CAG6700667.1"/>
    <property type="molecule type" value="Transcribed_RNA"/>
</dbReference>
<dbReference type="EMBL" id="HBUF01339504">
    <property type="protein sequence ID" value="CAG6700673.1"/>
    <property type="molecule type" value="Transcribed_RNA"/>
</dbReference>
<proteinExistence type="predicted"/>
<feature type="compositionally biased region" description="Basic and acidic residues" evidence="3">
    <location>
        <begin position="79"/>
        <end position="96"/>
    </location>
</feature>
<feature type="region of interest" description="Disordered" evidence="3">
    <location>
        <begin position="124"/>
        <end position="232"/>
    </location>
</feature>
<dbReference type="EMBL" id="HBUF01049938">
    <property type="protein sequence ID" value="CAG6621337.1"/>
    <property type="molecule type" value="Transcribed_RNA"/>
</dbReference>
<evidence type="ECO:0000256" key="3">
    <source>
        <dbReference type="SAM" id="MobiDB-lite"/>
    </source>
</evidence>
<dbReference type="EMBL" id="HBUF01291127">
    <property type="protein sequence ID" value="CAG6689259.1"/>
    <property type="molecule type" value="Transcribed_RNA"/>
</dbReference>
<feature type="chain" id="PRO_5036262181" evidence="4">
    <location>
        <begin position="25"/>
        <end position="232"/>
    </location>
</feature>
<dbReference type="EMBL" id="HBUF01339502">
    <property type="protein sequence ID" value="CAG6700661.1"/>
    <property type="molecule type" value="Transcribed_RNA"/>
</dbReference>
<dbReference type="InterPro" id="IPR000618">
    <property type="entry name" value="Insect_cuticle"/>
</dbReference>
<keyword evidence="4" id="KW-0732">Signal</keyword>
<dbReference type="EMBL" id="HBUF01339501">
    <property type="protein sequence ID" value="CAG6700655.1"/>
    <property type="molecule type" value="Transcribed_RNA"/>
</dbReference>
<evidence type="ECO:0000256" key="2">
    <source>
        <dbReference type="PROSITE-ProRule" id="PRU00497"/>
    </source>
</evidence>
<feature type="compositionally biased region" description="Pro residues" evidence="3">
    <location>
        <begin position="167"/>
        <end position="176"/>
    </location>
</feature>
<dbReference type="PROSITE" id="PS51155">
    <property type="entry name" value="CHIT_BIND_RR_2"/>
    <property type="match status" value="1"/>
</dbReference>
<protein>
    <submittedName>
        <fullName evidence="5">Pro-resilin</fullName>
    </submittedName>
</protein>
<dbReference type="EMBL" id="HBUF01049934">
    <property type="protein sequence ID" value="CAG6621329.1"/>
    <property type="molecule type" value="Transcribed_RNA"/>
</dbReference>
<dbReference type="GO" id="GO:0042302">
    <property type="term" value="F:structural constituent of cuticle"/>
    <property type="evidence" value="ECO:0007669"/>
    <property type="project" value="UniProtKB-UniRule"/>
</dbReference>
<dbReference type="EMBL" id="HBUF01049939">
    <property type="protein sequence ID" value="CAG6621339.1"/>
    <property type="molecule type" value="Transcribed_RNA"/>
</dbReference>
<dbReference type="EMBL" id="HBUF01049937">
    <property type="protein sequence ID" value="CAG6621335.1"/>
    <property type="molecule type" value="Transcribed_RNA"/>
</dbReference>
<dbReference type="AlphaFoldDB" id="A0A8D8UB20"/>
<feature type="compositionally biased region" description="Gly residues" evidence="3">
    <location>
        <begin position="42"/>
        <end position="51"/>
    </location>
</feature>
<dbReference type="GO" id="GO:0031012">
    <property type="term" value="C:extracellular matrix"/>
    <property type="evidence" value="ECO:0007669"/>
    <property type="project" value="TreeGrafter"/>
</dbReference>
<dbReference type="PROSITE" id="PS00233">
    <property type="entry name" value="CHIT_BIND_RR_1"/>
    <property type="match status" value="1"/>
</dbReference>
<evidence type="ECO:0000256" key="1">
    <source>
        <dbReference type="ARBA" id="ARBA00022460"/>
    </source>
</evidence>
<feature type="region of interest" description="Disordered" evidence="3">
    <location>
        <begin position="28"/>
        <end position="106"/>
    </location>
</feature>
<dbReference type="GO" id="GO:0005615">
    <property type="term" value="C:extracellular space"/>
    <property type="evidence" value="ECO:0007669"/>
    <property type="project" value="TreeGrafter"/>
</dbReference>
<dbReference type="PANTHER" id="PTHR12236:SF79">
    <property type="entry name" value="CUTICULAR PROTEIN 50CB-RELATED"/>
    <property type="match status" value="1"/>
</dbReference>
<name>A0A8D8UB20_9HEMI</name>
<dbReference type="EMBL" id="HBUF01652579">
    <property type="protein sequence ID" value="CAG6787207.1"/>
    <property type="molecule type" value="Transcribed_RNA"/>
</dbReference>
<dbReference type="EMBL" id="HBUF01291126">
    <property type="protein sequence ID" value="CAG6689256.1"/>
    <property type="molecule type" value="Transcribed_RNA"/>
</dbReference>